<dbReference type="EMBL" id="CABFNQ020000768">
    <property type="protein sequence ID" value="CAH0043237.1"/>
    <property type="molecule type" value="Genomic_DNA"/>
</dbReference>
<organism evidence="2 3">
    <name type="scientific">Clonostachys rhizophaga</name>
    <dbReference type="NCBI Taxonomy" id="160324"/>
    <lineage>
        <taxon>Eukaryota</taxon>
        <taxon>Fungi</taxon>
        <taxon>Dikarya</taxon>
        <taxon>Ascomycota</taxon>
        <taxon>Pezizomycotina</taxon>
        <taxon>Sordariomycetes</taxon>
        <taxon>Hypocreomycetidae</taxon>
        <taxon>Hypocreales</taxon>
        <taxon>Bionectriaceae</taxon>
        <taxon>Clonostachys</taxon>
    </lineage>
</organism>
<evidence type="ECO:0008006" key="4">
    <source>
        <dbReference type="Google" id="ProtNLM"/>
    </source>
</evidence>
<dbReference type="Proteomes" id="UP000696573">
    <property type="component" value="Unassembled WGS sequence"/>
</dbReference>
<feature type="compositionally biased region" description="Polar residues" evidence="1">
    <location>
        <begin position="67"/>
        <end position="77"/>
    </location>
</feature>
<dbReference type="PANTHER" id="PTHR38166">
    <property type="entry name" value="C2H2-TYPE DOMAIN-CONTAINING PROTEIN-RELATED"/>
    <property type="match status" value="1"/>
</dbReference>
<proteinExistence type="predicted"/>
<dbReference type="OrthoDB" id="3564303at2759"/>
<evidence type="ECO:0000256" key="1">
    <source>
        <dbReference type="SAM" id="MobiDB-lite"/>
    </source>
</evidence>
<sequence>MTQDFVGYLPSPSTCISSAAGRYSGGIHRLAVDLKLSTTRLLFKLCFPRTSWPSLIVAAGRHVVPNDNASFSTSSGSPRRYTHKEGIQANHGGDGGGQQEEWRGHGGEEGPSRRTQTDPNETSGYWACPFYKFDPIRHWRCYRKYNLKRLADVKAHVMRVHLMSDLYCPNCFQEFDDTQEWRQHCSHPVFACPQIQGPEPLFREDFDALGDVLATAQGLSEADKWYLMFDHIFPAAFSRRPSSPFVSLSFDEPLGVMRAHASRQEQLHRSILSVLQRHQAPLGGITGPNALQVDLVNAVLPMSAAAMATSPPYQRAVHPSRLGS</sequence>
<comment type="caution">
    <text evidence="2">The sequence shown here is derived from an EMBL/GenBank/DDBJ whole genome shotgun (WGS) entry which is preliminary data.</text>
</comment>
<dbReference type="PANTHER" id="PTHR38166:SF1">
    <property type="entry name" value="C2H2-TYPE DOMAIN-CONTAINING PROTEIN"/>
    <property type="match status" value="1"/>
</dbReference>
<accession>A0A9N9W7R1</accession>
<feature type="compositionally biased region" description="Basic and acidic residues" evidence="1">
    <location>
        <begin position="100"/>
        <end position="116"/>
    </location>
</feature>
<dbReference type="AlphaFoldDB" id="A0A9N9W7R1"/>
<protein>
    <recommendedName>
        <fullName evidence="4">C2H2-type domain-containing protein</fullName>
    </recommendedName>
</protein>
<evidence type="ECO:0000313" key="2">
    <source>
        <dbReference type="EMBL" id="CAH0043237.1"/>
    </source>
</evidence>
<gene>
    <name evidence="2" type="ORF">CRHIZ90672A_00004996</name>
</gene>
<name>A0A9N9W7R1_9HYPO</name>
<evidence type="ECO:0000313" key="3">
    <source>
        <dbReference type="Proteomes" id="UP000696573"/>
    </source>
</evidence>
<keyword evidence="3" id="KW-1185">Reference proteome</keyword>
<feature type="region of interest" description="Disordered" evidence="1">
    <location>
        <begin position="67"/>
        <end position="120"/>
    </location>
</feature>
<reference evidence="2" key="1">
    <citation type="submission" date="2021-10" db="EMBL/GenBank/DDBJ databases">
        <authorList>
            <person name="Piombo E."/>
        </authorList>
    </citation>
    <scope>NUCLEOTIDE SEQUENCE</scope>
</reference>